<feature type="region of interest" description="Disordered" evidence="10">
    <location>
        <begin position="707"/>
        <end position="801"/>
    </location>
</feature>
<dbReference type="Pfam" id="PF09379">
    <property type="entry name" value="FERM_N"/>
    <property type="match status" value="1"/>
</dbReference>
<keyword evidence="7" id="KW-0965">Cell junction</keyword>
<feature type="region of interest" description="Disordered" evidence="10">
    <location>
        <begin position="994"/>
        <end position="1158"/>
    </location>
</feature>
<evidence type="ECO:0000256" key="3">
    <source>
        <dbReference type="ARBA" id="ARBA00004536"/>
    </source>
</evidence>
<dbReference type="GO" id="GO:0090162">
    <property type="term" value="P:establishment of epithelial cell polarity"/>
    <property type="evidence" value="ECO:0007669"/>
    <property type="project" value="InterPro"/>
</dbReference>
<evidence type="ECO:0000256" key="4">
    <source>
        <dbReference type="ARBA" id="ARBA00022427"/>
    </source>
</evidence>
<dbReference type="Gene3D" id="3.10.20.90">
    <property type="entry name" value="Phosphatidylinositol 3-kinase Catalytic Subunit, Chain A, domain 1"/>
    <property type="match status" value="1"/>
</dbReference>
<evidence type="ECO:0000256" key="2">
    <source>
        <dbReference type="ARBA" id="ARBA00004435"/>
    </source>
</evidence>
<feature type="region of interest" description="Disordered" evidence="10">
    <location>
        <begin position="547"/>
        <end position="627"/>
    </location>
</feature>
<dbReference type="InterPro" id="IPR018980">
    <property type="entry name" value="FERM_PH-like_C"/>
</dbReference>
<dbReference type="InterPro" id="IPR011993">
    <property type="entry name" value="PH-like_dom_sf"/>
</dbReference>
<dbReference type="InterPro" id="IPR019747">
    <property type="entry name" value="FERM_CS"/>
</dbReference>
<dbReference type="InterPro" id="IPR021774">
    <property type="entry name" value="CUPID"/>
</dbReference>
<keyword evidence="6" id="KW-0597">Phosphoprotein</keyword>
<dbReference type="FunFam" id="2.30.29.30:FF:000022">
    <property type="entry name" value="Putative FERM domain-containing protein 4A"/>
    <property type="match status" value="1"/>
</dbReference>
<evidence type="ECO:0000313" key="12">
    <source>
        <dbReference type="Proteomes" id="UP001318040"/>
    </source>
</evidence>
<dbReference type="FunFam" id="1.20.80.10:FF:000008">
    <property type="entry name" value="FERM domain containing 4A"/>
    <property type="match status" value="1"/>
</dbReference>
<dbReference type="AlphaFoldDB" id="A0AAJ7XAA0"/>
<dbReference type="FunFam" id="3.10.20.90:FF:000019">
    <property type="entry name" value="FERM domain containing 4A"/>
    <property type="match status" value="1"/>
</dbReference>
<keyword evidence="5" id="KW-0963">Cytoplasm</keyword>
<feature type="compositionally biased region" description="Low complexity" evidence="10">
    <location>
        <begin position="1070"/>
        <end position="1090"/>
    </location>
</feature>
<dbReference type="InterPro" id="IPR047176">
    <property type="entry name" value="FRMD4A/B"/>
</dbReference>
<feature type="compositionally biased region" description="Gly residues" evidence="10">
    <location>
        <begin position="747"/>
        <end position="763"/>
    </location>
</feature>
<evidence type="ECO:0000313" key="13">
    <source>
        <dbReference type="RefSeq" id="XP_032827329.1"/>
    </source>
</evidence>
<gene>
    <name evidence="13" type="primary">LOC116952250</name>
</gene>
<accession>A0AAJ7XAA0</accession>
<dbReference type="PANTHER" id="PTHR46079">
    <property type="entry name" value="FERM DOMAIN-CONTAINING PROTEIN 4"/>
    <property type="match status" value="1"/>
</dbReference>
<dbReference type="SMART" id="SM01196">
    <property type="entry name" value="FERM_C"/>
    <property type="match status" value="1"/>
</dbReference>
<dbReference type="InterPro" id="IPR041785">
    <property type="entry name" value="FRMD4A/B_FERM_C"/>
</dbReference>
<dbReference type="GO" id="GO:0005912">
    <property type="term" value="C:adherens junction"/>
    <property type="evidence" value="ECO:0007669"/>
    <property type="project" value="UniProtKB-SubCell"/>
</dbReference>
<dbReference type="InterPro" id="IPR035963">
    <property type="entry name" value="FERM_2"/>
</dbReference>
<keyword evidence="4" id="KW-0796">Tight junction</keyword>
<comment type="subcellular location">
    <subcellularLocation>
        <location evidence="3">Cell junction</location>
        <location evidence="3">Adherens junction</location>
    </subcellularLocation>
    <subcellularLocation>
        <location evidence="2">Cell junction</location>
        <location evidence="2">Tight junction</location>
    </subcellularLocation>
    <subcellularLocation>
        <location evidence="1">Cytoplasm</location>
        <location evidence="1">Cytoskeleton</location>
    </subcellularLocation>
</comment>
<dbReference type="SUPFAM" id="SSF54236">
    <property type="entry name" value="Ubiquitin-like"/>
    <property type="match status" value="1"/>
</dbReference>
<dbReference type="InterPro" id="IPR018979">
    <property type="entry name" value="FERM_N"/>
</dbReference>
<evidence type="ECO:0000256" key="8">
    <source>
        <dbReference type="ARBA" id="ARBA00023054"/>
    </source>
</evidence>
<dbReference type="InterPro" id="IPR019748">
    <property type="entry name" value="FERM_central"/>
</dbReference>
<name>A0AAJ7XAA0_PETMA</name>
<feature type="compositionally biased region" description="Low complexity" evidence="10">
    <location>
        <begin position="612"/>
        <end position="627"/>
    </location>
</feature>
<dbReference type="GO" id="GO:0005856">
    <property type="term" value="C:cytoskeleton"/>
    <property type="evidence" value="ECO:0007669"/>
    <property type="project" value="UniProtKB-SubCell"/>
</dbReference>
<dbReference type="SUPFAM" id="SSF47031">
    <property type="entry name" value="Second domain of FERM"/>
    <property type="match status" value="1"/>
</dbReference>
<dbReference type="RefSeq" id="XP_032827329.1">
    <property type="nucleotide sequence ID" value="XM_032971438.1"/>
</dbReference>
<dbReference type="Gene3D" id="1.20.80.10">
    <property type="match status" value="1"/>
</dbReference>
<protein>
    <submittedName>
        <fullName evidence="13">FERM domain-containing protein 4A-like</fullName>
    </submittedName>
</protein>
<dbReference type="InterPro" id="IPR014352">
    <property type="entry name" value="FERM/acyl-CoA-bd_prot_sf"/>
</dbReference>
<dbReference type="Proteomes" id="UP001318040">
    <property type="component" value="Chromosome 46"/>
</dbReference>
<dbReference type="InterPro" id="IPR029071">
    <property type="entry name" value="Ubiquitin-like_domsf"/>
</dbReference>
<dbReference type="Pfam" id="PF09380">
    <property type="entry name" value="FERM_C"/>
    <property type="match status" value="1"/>
</dbReference>
<dbReference type="PRINTS" id="PR00935">
    <property type="entry name" value="BAND41"/>
</dbReference>
<dbReference type="PANTHER" id="PTHR46079:SF2">
    <property type="entry name" value="FERM DOMAIN-CONTAINING PROTEIN"/>
    <property type="match status" value="1"/>
</dbReference>
<sequence length="1158" mass="127298">MAAVLSTERQEIPLTEMTEGRRCQINLLDDRKLELLVQPKLLGKELLDLVASHVSLKEKEYFGLAYTDEIGHWNWLHLERRVLDHEFCRTSGPVVLFFSVRFYIESIAFLKDSATIRQFFLNAKACVASGNTEVDSDTTFELAAYVLQEAKGDFSSVEAAQRDLKKLPAIPTQALKEHPSLCYCEERVIENYQRLVGLTHGQAIVNYMSIIEALPTYGIHYYNVKDKQGIPWWLGLSWKGIFQYDYQDRVQPRKVFHWAQLENLFFREKKFSVEVHDPRRASVSRRSFGQGDIVVHSWYGSPSLIKAVWAMAISQHQFYLDRKQNKAKIPAARSMSEIAEDMGDLELTGTSRMSKGLGEGGVGRGSSDVAEKLPKVSLEWEVSEAARKDLLEALKLKHQELARRLEERTSELKHLCLREAELTGTLPVEYPKGPGEKLPAVRRRVGTTFKLDESKVFPKVEQEEDVERLEREFAIQQKIVEAAHKLARDPNITKKVRKKRKAAYTQDARRLQAIEDAINELRLRVGKKPTERTSVIITDDSILMDDGSQSDGVILDDDEPVGTLFSSTHSTPQKHPATFTPVLPRRSERTLRHPPSLRGSQRYLETGTTGAQSPSSTSTCSPQYSPQIRSLESTPARAALPSPRQPLQRSSSLESVSSRSAAATAAAAAAAVAAAAARTPGTSRRVAAPPPSAAAARLASSAQLAGVGGLQSSSSSEHVDDGSSSYTSQSSAELPGAPPRRHEGRDGGGGGGGGILGGAGGAAGSMPNLASANNNNNGVHRRHQLSHLPEPGSASGAPMRALTPSRCRGYDALSEGRYNVHAFRNLHHQLDGAPPRDPDPQRGMESLGCYRGNYDAAADLATMGGGGRHFVSFFSPVTTLAMTQRSLSPAPGSPYLLHSQHPHHHQQQQQQHQQQPLQQHHQRRHILQHQQYSLPMDRREPHRQYVSSELHRWYVKKRGVDFPAFSDGAERVFATSSNDQLYVERAACCSSSCSSSSSPAPAGAAAPAGCPSPQPRQPRITSAPPYGSPVHYGATYDTAPRHGRTSGGWAGRAPCPVSAATLPLIPKRGPAPGSSMGPSHHSPPGHHPAMYTHRHSIPNTPRRFYTEPAQHRQRRNSDATALDDDDHRRHHSGGGDGDDDDRDLQWMGDSDPKPGTLV</sequence>
<keyword evidence="12" id="KW-1185">Reference proteome</keyword>
<dbReference type="PROSITE" id="PS50057">
    <property type="entry name" value="FERM_3"/>
    <property type="match status" value="1"/>
</dbReference>
<evidence type="ECO:0000256" key="7">
    <source>
        <dbReference type="ARBA" id="ARBA00022949"/>
    </source>
</evidence>
<feature type="compositionally biased region" description="Low complexity" evidence="10">
    <location>
        <begin position="712"/>
        <end position="731"/>
    </location>
</feature>
<evidence type="ECO:0000256" key="9">
    <source>
        <dbReference type="ARBA" id="ARBA00023212"/>
    </source>
</evidence>
<keyword evidence="8" id="KW-0175">Coiled coil</keyword>
<dbReference type="SUPFAM" id="SSF50729">
    <property type="entry name" value="PH domain-like"/>
    <property type="match status" value="1"/>
</dbReference>
<evidence type="ECO:0000256" key="1">
    <source>
        <dbReference type="ARBA" id="ARBA00004245"/>
    </source>
</evidence>
<evidence type="ECO:0000259" key="11">
    <source>
        <dbReference type="PROSITE" id="PS50057"/>
    </source>
</evidence>
<feature type="region of interest" description="Disordered" evidence="10">
    <location>
        <begin position="885"/>
        <end position="925"/>
    </location>
</feature>
<dbReference type="CDD" id="cd14473">
    <property type="entry name" value="FERM_B-lobe"/>
    <property type="match status" value="1"/>
</dbReference>
<dbReference type="CDD" id="cd13191">
    <property type="entry name" value="FERM_C_FRMD4A_FRMD4B"/>
    <property type="match status" value="1"/>
</dbReference>
<evidence type="ECO:0000256" key="6">
    <source>
        <dbReference type="ARBA" id="ARBA00022553"/>
    </source>
</evidence>
<dbReference type="KEGG" id="pmrn:116952250"/>
<feature type="domain" description="FERM" evidence="11">
    <location>
        <begin position="21"/>
        <end position="323"/>
    </location>
</feature>
<proteinExistence type="predicted"/>
<evidence type="ECO:0000256" key="10">
    <source>
        <dbReference type="SAM" id="MobiDB-lite"/>
    </source>
</evidence>
<feature type="compositionally biased region" description="Low complexity" evidence="10">
    <location>
        <begin position="907"/>
        <end position="919"/>
    </location>
</feature>
<dbReference type="SMART" id="SM00295">
    <property type="entry name" value="B41"/>
    <property type="match status" value="1"/>
</dbReference>
<reference evidence="13" key="1">
    <citation type="submission" date="2025-08" db="UniProtKB">
        <authorList>
            <consortium name="RefSeq"/>
        </authorList>
    </citation>
    <scope>IDENTIFICATION</scope>
    <source>
        <tissue evidence="13">Sperm</tissue>
    </source>
</reference>
<dbReference type="InterPro" id="IPR000299">
    <property type="entry name" value="FERM_domain"/>
</dbReference>
<organism evidence="12 13">
    <name type="scientific">Petromyzon marinus</name>
    <name type="common">Sea lamprey</name>
    <dbReference type="NCBI Taxonomy" id="7757"/>
    <lineage>
        <taxon>Eukaryota</taxon>
        <taxon>Metazoa</taxon>
        <taxon>Chordata</taxon>
        <taxon>Craniata</taxon>
        <taxon>Vertebrata</taxon>
        <taxon>Cyclostomata</taxon>
        <taxon>Hyperoartia</taxon>
        <taxon>Petromyzontiformes</taxon>
        <taxon>Petromyzontidae</taxon>
        <taxon>Petromyzon</taxon>
    </lineage>
</organism>
<feature type="compositionally biased region" description="Low complexity" evidence="10">
    <location>
        <begin position="994"/>
        <end position="1009"/>
    </location>
</feature>
<evidence type="ECO:0000256" key="5">
    <source>
        <dbReference type="ARBA" id="ARBA00022490"/>
    </source>
</evidence>
<dbReference type="PROSITE" id="PS00660">
    <property type="entry name" value="FERM_1"/>
    <property type="match status" value="1"/>
</dbReference>
<dbReference type="Pfam" id="PF11819">
    <property type="entry name" value="CUPID"/>
    <property type="match status" value="1"/>
</dbReference>
<feature type="compositionally biased region" description="Polar residues" evidence="10">
    <location>
        <begin position="564"/>
        <end position="573"/>
    </location>
</feature>
<dbReference type="GO" id="GO:0005923">
    <property type="term" value="C:bicellular tight junction"/>
    <property type="evidence" value="ECO:0007669"/>
    <property type="project" value="UniProtKB-SubCell"/>
</dbReference>
<dbReference type="Gene3D" id="2.30.29.30">
    <property type="entry name" value="Pleckstrin-homology domain (PH domain)/Phosphotyrosine-binding domain (PTB)"/>
    <property type="match status" value="1"/>
</dbReference>
<keyword evidence="9" id="KW-0206">Cytoskeleton</keyword>
<dbReference type="InterPro" id="IPR019749">
    <property type="entry name" value="Band_41_domain"/>
</dbReference>
<dbReference type="Pfam" id="PF00373">
    <property type="entry name" value="FERM_M"/>
    <property type="match status" value="1"/>
</dbReference>